<dbReference type="SUPFAM" id="SSF56219">
    <property type="entry name" value="DNase I-like"/>
    <property type="match status" value="1"/>
</dbReference>
<dbReference type="InterPro" id="IPR036691">
    <property type="entry name" value="Endo/exonu/phosph_ase_sf"/>
</dbReference>
<evidence type="ECO:0000313" key="2">
    <source>
        <dbReference type="EMBL" id="PNX92648.1"/>
    </source>
</evidence>
<organism evidence="2 3">
    <name type="scientific">Trifolium pratense</name>
    <name type="common">Red clover</name>
    <dbReference type="NCBI Taxonomy" id="57577"/>
    <lineage>
        <taxon>Eukaryota</taxon>
        <taxon>Viridiplantae</taxon>
        <taxon>Streptophyta</taxon>
        <taxon>Embryophyta</taxon>
        <taxon>Tracheophyta</taxon>
        <taxon>Spermatophyta</taxon>
        <taxon>Magnoliopsida</taxon>
        <taxon>eudicotyledons</taxon>
        <taxon>Gunneridae</taxon>
        <taxon>Pentapetalae</taxon>
        <taxon>rosids</taxon>
        <taxon>fabids</taxon>
        <taxon>Fabales</taxon>
        <taxon>Fabaceae</taxon>
        <taxon>Papilionoideae</taxon>
        <taxon>50 kb inversion clade</taxon>
        <taxon>NPAAA clade</taxon>
        <taxon>Hologalegina</taxon>
        <taxon>IRL clade</taxon>
        <taxon>Trifolieae</taxon>
        <taxon>Trifolium</taxon>
    </lineage>
</organism>
<dbReference type="AlphaFoldDB" id="A0A2K3MPC0"/>
<dbReference type="Gene3D" id="3.60.10.10">
    <property type="entry name" value="Endonuclease/exonuclease/phosphatase"/>
    <property type="match status" value="1"/>
</dbReference>
<proteinExistence type="predicted"/>
<dbReference type="PANTHER" id="PTHR31635:SF196">
    <property type="entry name" value="REVERSE TRANSCRIPTASE DOMAIN-CONTAINING PROTEIN-RELATED"/>
    <property type="match status" value="1"/>
</dbReference>
<protein>
    <recommendedName>
        <fullName evidence="1">Reverse transcriptase domain-containing protein</fullName>
    </recommendedName>
</protein>
<evidence type="ECO:0000313" key="3">
    <source>
        <dbReference type="Proteomes" id="UP000236291"/>
    </source>
</evidence>
<dbReference type="InterPro" id="IPR000477">
    <property type="entry name" value="RT_dom"/>
</dbReference>
<gene>
    <name evidence="2" type="ORF">L195_g015788</name>
</gene>
<dbReference type="EMBL" id="ASHM01010787">
    <property type="protein sequence ID" value="PNX92648.1"/>
    <property type="molecule type" value="Genomic_DNA"/>
</dbReference>
<dbReference type="PANTHER" id="PTHR31635">
    <property type="entry name" value="REVERSE TRANSCRIPTASE DOMAIN-CONTAINING PROTEIN-RELATED"/>
    <property type="match status" value="1"/>
</dbReference>
<reference evidence="2 3" key="2">
    <citation type="journal article" date="2017" name="Front. Plant Sci.">
        <title>Gene Classification and Mining of Molecular Markers Useful in Red Clover (Trifolium pratense) Breeding.</title>
        <authorList>
            <person name="Istvanek J."/>
            <person name="Dluhosova J."/>
            <person name="Dluhos P."/>
            <person name="Patkova L."/>
            <person name="Nedelnik J."/>
            <person name="Repkova J."/>
        </authorList>
    </citation>
    <scope>NUCLEOTIDE SEQUENCE [LARGE SCALE GENOMIC DNA]</scope>
    <source>
        <strain evidence="3">cv. Tatra</strain>
        <tissue evidence="2">Young leaves</tissue>
    </source>
</reference>
<reference evidence="2 3" key="1">
    <citation type="journal article" date="2014" name="Am. J. Bot.">
        <title>Genome assembly and annotation for red clover (Trifolium pratense; Fabaceae).</title>
        <authorList>
            <person name="Istvanek J."/>
            <person name="Jaros M."/>
            <person name="Krenek A."/>
            <person name="Repkova J."/>
        </authorList>
    </citation>
    <scope>NUCLEOTIDE SEQUENCE [LARGE SCALE GENOMIC DNA]</scope>
    <source>
        <strain evidence="3">cv. Tatra</strain>
        <tissue evidence="2">Young leaves</tissue>
    </source>
</reference>
<evidence type="ECO:0000259" key="1">
    <source>
        <dbReference type="Pfam" id="PF00078"/>
    </source>
</evidence>
<sequence length="511" mass="59924">MNEGWLLAGDFNDIASIDEKKRGAKVSVRKCNKFQERINNCNLLDMGAMGYKYTWRGPLFHGGQHIFERLDRALCNEKWRLVFPDGVVRVLARLDFSDHHPILITPKNVPHPVASRQFRFESAWLMDNTYNDMLASSWKQDKSVVQNLSNVQNDLKRWKFQTFEQVLRKKKEIMARIEGIQRSIQSATNSRGRWRLEYKLQSELRDILRKEELMWFQRSRAKWLADGDRNTRYYHLKTINRRRRNNILMLKNADGQWIEEVAQLQRMVNEFYQHLFLANHNNMDWIQTTITYPCLDENEIDALAAPITNDEVKNALFEMSPWKAPGPDGFPAGFYQKSWNIVGDTMCNFVRRVWDFPSEIGMVNKTDICLIPKVPHPEVVTQFRPISLCNTNYKIVSKVLVERLKTCIPLLISPYQTGFVPGRNIHENIVVAKEMIHTMNRMRGNKGVFAIKVDLSKAYDKLSWNFIWRVLNEIKLPDKMVNVVMHAITSVETNVKWNGARSDFFRPQRGI</sequence>
<feature type="domain" description="Reverse transcriptase" evidence="1">
    <location>
        <begin position="374"/>
        <end position="497"/>
    </location>
</feature>
<dbReference type="Proteomes" id="UP000236291">
    <property type="component" value="Unassembled WGS sequence"/>
</dbReference>
<name>A0A2K3MPC0_TRIPR</name>
<dbReference type="CDD" id="cd01650">
    <property type="entry name" value="RT_nLTR_like"/>
    <property type="match status" value="1"/>
</dbReference>
<comment type="caution">
    <text evidence="2">The sequence shown here is derived from an EMBL/GenBank/DDBJ whole genome shotgun (WGS) entry which is preliminary data.</text>
</comment>
<dbReference type="Pfam" id="PF00078">
    <property type="entry name" value="RVT_1"/>
    <property type="match status" value="1"/>
</dbReference>
<dbReference type="STRING" id="57577.A0A2K3MPC0"/>
<accession>A0A2K3MPC0</accession>